<dbReference type="PANTHER" id="PTHR15458:SF5">
    <property type="entry name" value="PHOSPHATIDYLETHANOLAMINE N-METHYLTRANSFERASE"/>
    <property type="match status" value="1"/>
</dbReference>
<evidence type="ECO:0000256" key="5">
    <source>
        <dbReference type="SAM" id="Phobius"/>
    </source>
</evidence>
<feature type="transmembrane region" description="Helical" evidence="5">
    <location>
        <begin position="128"/>
        <end position="150"/>
    </location>
</feature>
<dbReference type="GO" id="GO:0006656">
    <property type="term" value="P:phosphatidylcholine biosynthetic process"/>
    <property type="evidence" value="ECO:0007669"/>
    <property type="project" value="InterPro"/>
</dbReference>
<dbReference type="AlphaFoldDB" id="A0A673J872"/>
<keyword evidence="8" id="KW-1185">Reference proteome</keyword>
<keyword evidence="5" id="KW-1133">Transmembrane helix</keyword>
<evidence type="ECO:0000256" key="2">
    <source>
        <dbReference type="ARBA" id="ARBA00022679"/>
    </source>
</evidence>
<evidence type="ECO:0000256" key="6">
    <source>
        <dbReference type="SAM" id="SignalP"/>
    </source>
</evidence>
<feature type="signal peptide" evidence="6">
    <location>
        <begin position="1"/>
        <end position="18"/>
    </location>
</feature>
<evidence type="ECO:0000313" key="8">
    <source>
        <dbReference type="Proteomes" id="UP000472270"/>
    </source>
</evidence>
<reference evidence="7" key="1">
    <citation type="submission" date="2025-08" db="UniProtKB">
        <authorList>
            <consortium name="Ensembl"/>
        </authorList>
    </citation>
    <scope>IDENTIFICATION</scope>
</reference>
<keyword evidence="4" id="KW-0256">Endoplasmic reticulum</keyword>
<dbReference type="GO" id="GO:0004608">
    <property type="term" value="F:phosphatidylethanolamine N-methyltransferase activity"/>
    <property type="evidence" value="ECO:0007669"/>
    <property type="project" value="TreeGrafter"/>
</dbReference>
<evidence type="ECO:0000256" key="4">
    <source>
        <dbReference type="ARBA" id="ARBA00022824"/>
    </source>
</evidence>
<keyword evidence="6" id="KW-0732">Signal</keyword>
<accession>A0A673J872</accession>
<feature type="transmembrane region" description="Helical" evidence="5">
    <location>
        <begin position="78"/>
        <end position="98"/>
    </location>
</feature>
<keyword evidence="5" id="KW-0472">Membrane</keyword>
<reference evidence="7" key="2">
    <citation type="submission" date="2025-09" db="UniProtKB">
        <authorList>
            <consortium name="Ensembl"/>
        </authorList>
    </citation>
    <scope>IDENTIFICATION</scope>
</reference>
<dbReference type="GO" id="GO:0032259">
    <property type="term" value="P:methylation"/>
    <property type="evidence" value="ECO:0007669"/>
    <property type="project" value="UniProtKB-KW"/>
</dbReference>
<evidence type="ECO:0000313" key="7">
    <source>
        <dbReference type="Ensembl" id="ENSSRHP00000046164.1"/>
    </source>
</evidence>
<keyword evidence="5" id="KW-0812">Transmembrane</keyword>
<dbReference type="InterPro" id="IPR024960">
    <property type="entry name" value="PEMT/MFAP"/>
</dbReference>
<proteinExistence type="predicted"/>
<protein>
    <submittedName>
        <fullName evidence="7">Uncharacterized protein</fullName>
    </submittedName>
</protein>
<evidence type="ECO:0000256" key="1">
    <source>
        <dbReference type="ARBA" id="ARBA00022603"/>
    </source>
</evidence>
<dbReference type="Ensembl" id="ENSSRHT00000047461.1">
    <property type="protein sequence ID" value="ENSSRHP00000046164.1"/>
    <property type="gene ID" value="ENSSRHG00000023294.1"/>
</dbReference>
<dbReference type="Proteomes" id="UP000472270">
    <property type="component" value="Unassembled WGS sequence"/>
</dbReference>
<keyword evidence="1" id="KW-0489">Methyltransferase</keyword>
<organism evidence="7 8">
    <name type="scientific">Sinocyclocheilus rhinocerous</name>
    <dbReference type="NCBI Taxonomy" id="307959"/>
    <lineage>
        <taxon>Eukaryota</taxon>
        <taxon>Metazoa</taxon>
        <taxon>Chordata</taxon>
        <taxon>Craniata</taxon>
        <taxon>Vertebrata</taxon>
        <taxon>Euteleostomi</taxon>
        <taxon>Actinopterygii</taxon>
        <taxon>Neopterygii</taxon>
        <taxon>Teleostei</taxon>
        <taxon>Ostariophysi</taxon>
        <taxon>Cypriniformes</taxon>
        <taxon>Cyprinidae</taxon>
        <taxon>Cyprininae</taxon>
        <taxon>Sinocyclocheilus</taxon>
    </lineage>
</organism>
<sequence>MRMRAYMLLMCFVVSLSPQMDMSVLTELWRLTDPTEPRFCVAVIAIIFNPFFWNVVSHCICLLLVCFITVAMKGHPPALMALGSVFVISSFMALGVTGTFLGKSIHLCFCSTSILSYTCLTNRYSSNIFRLFLMILTAVVDLSYKVAIAFEGAVGATQPAKAQKHDIRHQKAMQV</sequence>
<feature type="transmembrane region" description="Helical" evidence="5">
    <location>
        <begin position="42"/>
        <end position="71"/>
    </location>
</feature>
<feature type="chain" id="PRO_5025333313" evidence="6">
    <location>
        <begin position="19"/>
        <end position="175"/>
    </location>
</feature>
<evidence type="ECO:0000256" key="3">
    <source>
        <dbReference type="ARBA" id="ARBA00022691"/>
    </source>
</evidence>
<keyword evidence="3" id="KW-0949">S-adenosyl-L-methionine</keyword>
<keyword evidence="2" id="KW-0808">Transferase</keyword>
<name>A0A673J872_9TELE</name>
<dbReference type="PANTHER" id="PTHR15458">
    <property type="entry name" value="PHOSPHATIDYLETHANOLAMINE N-METHYLTRANSFERASE"/>
    <property type="match status" value="1"/>
</dbReference>